<organism evidence="2">
    <name type="scientific">Gaeumannomyces tritici (strain R3-111a-1)</name>
    <name type="common">Wheat and barley take-all root rot fungus</name>
    <name type="synonym">Gaeumannomyces graminis var. tritici</name>
    <dbReference type="NCBI Taxonomy" id="644352"/>
    <lineage>
        <taxon>Eukaryota</taxon>
        <taxon>Fungi</taxon>
        <taxon>Dikarya</taxon>
        <taxon>Ascomycota</taxon>
        <taxon>Pezizomycotina</taxon>
        <taxon>Sordariomycetes</taxon>
        <taxon>Sordariomycetidae</taxon>
        <taxon>Magnaporthales</taxon>
        <taxon>Magnaporthaceae</taxon>
        <taxon>Gaeumannomyces</taxon>
    </lineage>
</organism>
<dbReference type="Proteomes" id="UP000006039">
    <property type="component" value="Unassembled WGS sequence"/>
</dbReference>
<evidence type="ECO:0000313" key="2">
    <source>
        <dbReference type="EMBL" id="EJT81813.1"/>
    </source>
</evidence>
<reference evidence="2" key="3">
    <citation type="submission" date="2010-09" db="EMBL/GenBank/DDBJ databases">
        <title>Annotation of Gaeumannomyces graminis var. tritici R3-111a-1.</title>
        <authorList>
            <consortium name="The Broad Institute Genome Sequencing Platform"/>
            <person name="Ma L.-J."/>
            <person name="Dead R."/>
            <person name="Young S.K."/>
            <person name="Zeng Q."/>
            <person name="Gargeya S."/>
            <person name="Fitzgerald M."/>
            <person name="Haas B."/>
            <person name="Abouelleil A."/>
            <person name="Alvarado L."/>
            <person name="Arachchi H.M."/>
            <person name="Berlin A."/>
            <person name="Brown A."/>
            <person name="Chapman S.B."/>
            <person name="Chen Z."/>
            <person name="Dunbar C."/>
            <person name="Freedman E."/>
            <person name="Gearin G."/>
            <person name="Gellesch M."/>
            <person name="Goldberg J."/>
            <person name="Griggs A."/>
            <person name="Gujja S."/>
            <person name="Heiman D."/>
            <person name="Howarth C."/>
            <person name="Larson L."/>
            <person name="Lui A."/>
            <person name="MacDonald P.J.P."/>
            <person name="Mehta T."/>
            <person name="Montmayeur A."/>
            <person name="Murphy C."/>
            <person name="Neiman D."/>
            <person name="Pearson M."/>
            <person name="Priest M."/>
            <person name="Roberts A."/>
            <person name="Saif S."/>
            <person name="Shea T."/>
            <person name="Shenoy N."/>
            <person name="Sisk P."/>
            <person name="Stolte C."/>
            <person name="Sykes S."/>
            <person name="Yandava C."/>
            <person name="Wortman J."/>
            <person name="Nusbaum C."/>
            <person name="Birren B."/>
        </authorList>
    </citation>
    <scope>NUCLEOTIDE SEQUENCE</scope>
    <source>
        <strain evidence="2">R3-111a-1</strain>
    </source>
</reference>
<dbReference type="GeneID" id="20342245"/>
<reference evidence="3" key="5">
    <citation type="submission" date="2018-04" db="UniProtKB">
        <authorList>
            <consortium name="EnsemblFungi"/>
        </authorList>
    </citation>
    <scope>IDENTIFICATION</scope>
    <source>
        <strain evidence="3">R3-111a-1</strain>
    </source>
</reference>
<dbReference type="EMBL" id="GL385395">
    <property type="protein sequence ID" value="EJT81813.1"/>
    <property type="molecule type" value="Genomic_DNA"/>
</dbReference>
<dbReference type="VEuPathDB" id="FungiDB:GGTG_01787"/>
<feature type="region of interest" description="Disordered" evidence="1">
    <location>
        <begin position="100"/>
        <end position="132"/>
    </location>
</feature>
<dbReference type="RefSeq" id="XP_009217822.1">
    <property type="nucleotide sequence ID" value="XM_009219558.1"/>
</dbReference>
<dbReference type="HOGENOM" id="CLU_1686686_0_0_1"/>
<reference evidence="4" key="1">
    <citation type="submission" date="2010-07" db="EMBL/GenBank/DDBJ databases">
        <title>The genome sequence of Gaeumannomyces graminis var. tritici strain R3-111a-1.</title>
        <authorList>
            <consortium name="The Broad Institute Genome Sequencing Platform"/>
            <person name="Ma L.-J."/>
            <person name="Dead R."/>
            <person name="Young S."/>
            <person name="Zeng Q."/>
            <person name="Koehrsen M."/>
            <person name="Alvarado L."/>
            <person name="Berlin A."/>
            <person name="Chapman S.B."/>
            <person name="Chen Z."/>
            <person name="Freedman E."/>
            <person name="Gellesch M."/>
            <person name="Goldberg J."/>
            <person name="Griggs A."/>
            <person name="Gujja S."/>
            <person name="Heilman E.R."/>
            <person name="Heiman D."/>
            <person name="Hepburn T."/>
            <person name="Howarth C."/>
            <person name="Jen D."/>
            <person name="Larson L."/>
            <person name="Mehta T."/>
            <person name="Neiman D."/>
            <person name="Pearson M."/>
            <person name="Roberts A."/>
            <person name="Saif S."/>
            <person name="Shea T."/>
            <person name="Shenoy N."/>
            <person name="Sisk P."/>
            <person name="Stolte C."/>
            <person name="Sykes S."/>
            <person name="Walk T."/>
            <person name="White J."/>
            <person name="Yandava C."/>
            <person name="Haas B."/>
            <person name="Nusbaum C."/>
            <person name="Birren B."/>
        </authorList>
    </citation>
    <scope>NUCLEOTIDE SEQUENCE [LARGE SCALE GENOMIC DNA]</scope>
    <source>
        <strain evidence="4">R3-111a-1</strain>
    </source>
</reference>
<gene>
    <name evidence="3" type="primary">20342245</name>
    <name evidence="2" type="ORF">GGTG_01787</name>
</gene>
<dbReference type="EnsemblFungi" id="EJT81813">
    <property type="protein sequence ID" value="EJT81813"/>
    <property type="gene ID" value="GGTG_01787"/>
</dbReference>
<sequence>MGHHRVAETRRHGAMSRSEQALVADRGGPLAISSRRSTSAQDAEHKRTPNKKSEVGVINTGKGAQALLHRAGRDADKRPCRTGHGAWRFVAVVATNPLPSLTAPPGGGAIPPTRQGPGGVRDSPGQPWERGPQVETLAGVGWRPKMGIGREEAVHV</sequence>
<evidence type="ECO:0000313" key="4">
    <source>
        <dbReference type="Proteomes" id="UP000006039"/>
    </source>
</evidence>
<dbReference type="AlphaFoldDB" id="J3NKJ6"/>
<evidence type="ECO:0000313" key="3">
    <source>
        <dbReference type="EnsemblFungi" id="EJT81813"/>
    </source>
</evidence>
<accession>J3NKJ6</accession>
<keyword evidence="4" id="KW-1185">Reference proteome</keyword>
<feature type="region of interest" description="Disordered" evidence="1">
    <location>
        <begin position="1"/>
        <end position="59"/>
    </location>
</feature>
<name>J3NKJ6_GAET3</name>
<proteinExistence type="predicted"/>
<feature type="compositionally biased region" description="Basic and acidic residues" evidence="1">
    <location>
        <begin position="42"/>
        <end position="54"/>
    </location>
</feature>
<reference evidence="3" key="4">
    <citation type="journal article" date="2015" name="G3 (Bethesda)">
        <title>Genome sequences of three phytopathogenic species of the Magnaporthaceae family of fungi.</title>
        <authorList>
            <person name="Okagaki L.H."/>
            <person name="Nunes C.C."/>
            <person name="Sailsbery J."/>
            <person name="Clay B."/>
            <person name="Brown D."/>
            <person name="John T."/>
            <person name="Oh Y."/>
            <person name="Young N."/>
            <person name="Fitzgerald M."/>
            <person name="Haas B.J."/>
            <person name="Zeng Q."/>
            <person name="Young S."/>
            <person name="Adiconis X."/>
            <person name="Fan L."/>
            <person name="Levin J.Z."/>
            <person name="Mitchell T.K."/>
            <person name="Okubara P.A."/>
            <person name="Farman M.L."/>
            <person name="Kohn L.M."/>
            <person name="Birren B."/>
            <person name="Ma L.-J."/>
            <person name="Dean R.A."/>
        </authorList>
    </citation>
    <scope>NUCLEOTIDE SEQUENCE</scope>
    <source>
        <strain evidence="3">R3-111a-1</strain>
    </source>
</reference>
<reference evidence="2" key="2">
    <citation type="submission" date="2010-07" db="EMBL/GenBank/DDBJ databases">
        <authorList>
            <consortium name="The Broad Institute Genome Sequencing Platform"/>
            <consortium name="Broad Institute Genome Sequencing Center for Infectious Disease"/>
            <person name="Ma L.-J."/>
            <person name="Dead R."/>
            <person name="Young S."/>
            <person name="Zeng Q."/>
            <person name="Koehrsen M."/>
            <person name="Alvarado L."/>
            <person name="Berlin A."/>
            <person name="Chapman S.B."/>
            <person name="Chen Z."/>
            <person name="Freedman E."/>
            <person name="Gellesch M."/>
            <person name="Goldberg J."/>
            <person name="Griggs A."/>
            <person name="Gujja S."/>
            <person name="Heilman E.R."/>
            <person name="Heiman D."/>
            <person name="Hepburn T."/>
            <person name="Howarth C."/>
            <person name="Jen D."/>
            <person name="Larson L."/>
            <person name="Mehta T."/>
            <person name="Neiman D."/>
            <person name="Pearson M."/>
            <person name="Roberts A."/>
            <person name="Saif S."/>
            <person name="Shea T."/>
            <person name="Shenoy N."/>
            <person name="Sisk P."/>
            <person name="Stolte C."/>
            <person name="Sykes S."/>
            <person name="Walk T."/>
            <person name="White J."/>
            <person name="Yandava C."/>
            <person name="Haas B."/>
            <person name="Nusbaum C."/>
            <person name="Birren B."/>
        </authorList>
    </citation>
    <scope>NUCLEOTIDE SEQUENCE</scope>
    <source>
        <strain evidence="2">R3-111a-1</strain>
    </source>
</reference>
<protein>
    <submittedName>
        <fullName evidence="2 3">Uncharacterized protein</fullName>
    </submittedName>
</protein>
<feature type="compositionally biased region" description="Basic and acidic residues" evidence="1">
    <location>
        <begin position="1"/>
        <end position="11"/>
    </location>
</feature>
<evidence type="ECO:0000256" key="1">
    <source>
        <dbReference type="SAM" id="MobiDB-lite"/>
    </source>
</evidence>